<dbReference type="PANTHER" id="PTHR11365">
    <property type="entry name" value="5-OXOPROLINASE RELATED"/>
    <property type="match status" value="1"/>
</dbReference>
<reference evidence="2" key="1">
    <citation type="submission" date="2018-05" db="EMBL/GenBank/DDBJ databases">
        <authorList>
            <person name="Lanie J.A."/>
            <person name="Ng W.-L."/>
            <person name="Kazmierczak K.M."/>
            <person name="Andrzejewski T.M."/>
            <person name="Davidsen T.M."/>
            <person name="Wayne K.J."/>
            <person name="Tettelin H."/>
            <person name="Glass J.I."/>
            <person name="Rusch D."/>
            <person name="Podicherti R."/>
            <person name="Tsui H.-C.T."/>
            <person name="Winkler M.E."/>
        </authorList>
    </citation>
    <scope>NUCLEOTIDE SEQUENCE</scope>
</reference>
<accession>A0A381NQJ1</accession>
<evidence type="ECO:0000259" key="1">
    <source>
        <dbReference type="Pfam" id="PF02538"/>
    </source>
</evidence>
<gene>
    <name evidence="2" type="ORF">METZ01_LOCUS9720</name>
</gene>
<dbReference type="Pfam" id="PF02538">
    <property type="entry name" value="Hydantoinase_B"/>
    <property type="match status" value="1"/>
</dbReference>
<dbReference type="InterPro" id="IPR045079">
    <property type="entry name" value="Oxoprolinase-like"/>
</dbReference>
<sequence>MTAGKLDPITLTVIQSGLQQVCNEMDLAFVRSAFSPVISEALDRSDGIYHKDNGELIAQGELGLPVFVGTMQFGTRCVIERAKDLKDGDVYIVNDPYLGGTHLMDVRFVKPFFYEGELFAWLANTGHWPDTGGSVPGGFSANATEVEQEGLRLPPVKLYKAGVMDEEILSIVLSNIRIADQRIGDIKAQAAALSSGEKRFTELIDRYGKQTVNSSIQELRSRAAQQMRAKIKEIPDGLYQGQAFVDSDGVIDEPLCIDMKVRKQDTELYFDMSGSSPPCLGPMNSVIATTKSSVYLAIKHIFPDVPINAGTFDPLHIKEPEGTFLYAKYPRPVSGCAAEVSQRIAEAVFSALVQAIPQQLFAAPAGTSGNLCVGGYDPIRERNYVMYVISGGGYGGNAATDGLSNGCSTIGISKTTPVEVMEQFYPVLFEEYSLHEGSGGAGKSRGGFGVNYKIKLRRGNAKVSMVMDHGRFGPQGVLGGKDGGVNKVQIEHNRQTYIPPHLSKDQNIHVQAGDTICVSTPGGGGYESALQRNPELVRKDVQRGYYTIRQAQDLFGVVFTSDGVVDDNATQKLRGQ</sequence>
<dbReference type="GO" id="GO:0005829">
    <property type="term" value="C:cytosol"/>
    <property type="evidence" value="ECO:0007669"/>
    <property type="project" value="TreeGrafter"/>
</dbReference>
<dbReference type="PANTHER" id="PTHR11365:SF23">
    <property type="entry name" value="HYPOTHETICAL 5-OXOPROLINASE (EUROFUNG)-RELATED"/>
    <property type="match status" value="1"/>
</dbReference>
<protein>
    <recommendedName>
        <fullName evidence="1">Hydantoinase B/oxoprolinase domain-containing protein</fullName>
    </recommendedName>
</protein>
<organism evidence="2">
    <name type="scientific">marine metagenome</name>
    <dbReference type="NCBI Taxonomy" id="408172"/>
    <lineage>
        <taxon>unclassified sequences</taxon>
        <taxon>metagenomes</taxon>
        <taxon>ecological metagenomes</taxon>
    </lineage>
</organism>
<dbReference type="EMBL" id="UINC01000528">
    <property type="protein sequence ID" value="SUZ56866.1"/>
    <property type="molecule type" value="Genomic_DNA"/>
</dbReference>
<proteinExistence type="predicted"/>
<dbReference type="InterPro" id="IPR003692">
    <property type="entry name" value="Hydantoinase_B"/>
</dbReference>
<dbReference type="AlphaFoldDB" id="A0A381NQJ1"/>
<evidence type="ECO:0000313" key="2">
    <source>
        <dbReference type="EMBL" id="SUZ56866.1"/>
    </source>
</evidence>
<name>A0A381NQJ1_9ZZZZ</name>
<dbReference type="GO" id="GO:0017168">
    <property type="term" value="F:5-oxoprolinase (ATP-hydrolyzing) activity"/>
    <property type="evidence" value="ECO:0007669"/>
    <property type="project" value="TreeGrafter"/>
</dbReference>
<feature type="domain" description="Hydantoinase B/oxoprolinase" evidence="1">
    <location>
        <begin position="7"/>
        <end position="526"/>
    </location>
</feature>
<dbReference type="GO" id="GO:0006749">
    <property type="term" value="P:glutathione metabolic process"/>
    <property type="evidence" value="ECO:0007669"/>
    <property type="project" value="TreeGrafter"/>
</dbReference>